<evidence type="ECO:0000256" key="1">
    <source>
        <dbReference type="ARBA" id="ARBA00000900"/>
    </source>
</evidence>
<dbReference type="SUPFAM" id="SSF81296">
    <property type="entry name" value="E set domains"/>
    <property type="match status" value="1"/>
</dbReference>
<comment type="function">
    <text evidence="8">UBE2D1-dependent E3 ubiquitin-protein ligase that mediates the ubiquitination of NEFL and of phosphorylated BCL2L11. Plays a neuroprotective function. May play a role in neuronal rapid ischemic tolerance. Plays a role in antiviral immunity and limits New World arenavirus infection independently of its ubiquitin ligase activity.</text>
</comment>
<dbReference type="Proteomes" id="UP000233040">
    <property type="component" value="Unassembled WGS sequence"/>
</dbReference>
<proteinExistence type="predicted"/>
<evidence type="ECO:0000256" key="2">
    <source>
        <dbReference type="ARBA" id="ARBA00004906"/>
    </source>
</evidence>
<evidence type="ECO:0000256" key="4">
    <source>
        <dbReference type="ARBA" id="ARBA00022679"/>
    </source>
</evidence>
<feature type="region of interest" description="Disordered" evidence="11">
    <location>
        <begin position="371"/>
        <end position="401"/>
    </location>
</feature>
<feature type="domain" description="B box-type" evidence="12">
    <location>
        <begin position="60"/>
        <end position="93"/>
    </location>
</feature>
<keyword evidence="5" id="KW-0677">Repeat</keyword>
<dbReference type="SMART" id="SM00502">
    <property type="entry name" value="BBC"/>
    <property type="match status" value="1"/>
</dbReference>
<evidence type="ECO:0000256" key="3">
    <source>
        <dbReference type="ARBA" id="ARBA00012483"/>
    </source>
</evidence>
<dbReference type="SUPFAM" id="SSF57845">
    <property type="entry name" value="B-box zinc-binding domain"/>
    <property type="match status" value="1"/>
</dbReference>
<dbReference type="InterPro" id="IPR047153">
    <property type="entry name" value="TRIM45/56/19-like"/>
</dbReference>
<keyword evidence="7" id="KW-0862">Zinc</keyword>
<dbReference type="SMART" id="SM00336">
    <property type="entry name" value="BBOX"/>
    <property type="match status" value="1"/>
</dbReference>
<dbReference type="GeneTree" id="ENSGT00940000155905"/>
<dbReference type="AlphaFoldDB" id="A0A2K5Q5T1"/>
<comment type="catalytic activity">
    <reaction evidence="1">
        <text>S-ubiquitinyl-[E2 ubiquitin-conjugating enzyme]-L-cysteine + [acceptor protein]-L-lysine = [E2 ubiquitin-conjugating enzyme]-L-cysteine + N(6)-ubiquitinyl-[acceptor protein]-L-lysine.</text>
        <dbReference type="EC" id="2.3.2.27"/>
    </reaction>
</comment>
<reference evidence="13" key="1">
    <citation type="submission" date="2025-08" db="UniProtKB">
        <authorList>
            <consortium name="Ensembl"/>
        </authorList>
    </citation>
    <scope>IDENTIFICATION</scope>
</reference>
<dbReference type="InterPro" id="IPR017868">
    <property type="entry name" value="Filamin/ABP280_repeat-like"/>
</dbReference>
<keyword evidence="6 9" id="KW-0479">Metal-binding</keyword>
<name>A0A2K5Q5T1_CEBIM</name>
<dbReference type="SMART" id="SM00557">
    <property type="entry name" value="IG_FLMN"/>
    <property type="match status" value="1"/>
</dbReference>
<dbReference type="Pfam" id="PF00643">
    <property type="entry name" value="zf-B_box"/>
    <property type="match status" value="1"/>
</dbReference>
<dbReference type="PROSITE" id="PS50194">
    <property type="entry name" value="FILAMIN_REPEAT"/>
    <property type="match status" value="1"/>
</dbReference>
<dbReference type="EC" id="2.3.2.27" evidence="3"/>
<gene>
    <name evidence="13" type="primary">TRIM2</name>
</gene>
<evidence type="ECO:0000256" key="11">
    <source>
        <dbReference type="SAM" id="MobiDB-lite"/>
    </source>
</evidence>
<dbReference type="InterPro" id="IPR000315">
    <property type="entry name" value="Znf_B-box"/>
</dbReference>
<dbReference type="FunFam" id="2.60.40.10:FF:000198">
    <property type="entry name" value="Tripartite motif-containing protein 2"/>
    <property type="match status" value="1"/>
</dbReference>
<dbReference type="InterPro" id="IPR001298">
    <property type="entry name" value="Filamin/ABP280_rpt"/>
</dbReference>
<organism evidence="13 14">
    <name type="scientific">Cebus imitator</name>
    <name type="common">Panamanian white-faced capuchin</name>
    <name type="synonym">Cebus capucinus imitator</name>
    <dbReference type="NCBI Taxonomy" id="2715852"/>
    <lineage>
        <taxon>Eukaryota</taxon>
        <taxon>Metazoa</taxon>
        <taxon>Chordata</taxon>
        <taxon>Craniata</taxon>
        <taxon>Vertebrata</taxon>
        <taxon>Euteleostomi</taxon>
        <taxon>Mammalia</taxon>
        <taxon>Eutheria</taxon>
        <taxon>Euarchontoglires</taxon>
        <taxon>Primates</taxon>
        <taxon>Haplorrhini</taxon>
        <taxon>Platyrrhini</taxon>
        <taxon>Cebidae</taxon>
        <taxon>Cebinae</taxon>
        <taxon>Cebus</taxon>
    </lineage>
</organism>
<evidence type="ECO:0000256" key="5">
    <source>
        <dbReference type="ARBA" id="ARBA00022737"/>
    </source>
</evidence>
<dbReference type="FunFam" id="3.30.160.60:FF:000154">
    <property type="entry name" value="Tripartite motif-containing protein 2"/>
    <property type="match status" value="1"/>
</dbReference>
<evidence type="ECO:0000259" key="12">
    <source>
        <dbReference type="PROSITE" id="PS50119"/>
    </source>
</evidence>
<dbReference type="InterPro" id="IPR003649">
    <property type="entry name" value="Bbox_C"/>
</dbReference>
<accession>A0A2K5Q5T1</accession>
<dbReference type="Gene3D" id="2.60.40.10">
    <property type="entry name" value="Immunoglobulins"/>
    <property type="match status" value="1"/>
</dbReference>
<protein>
    <recommendedName>
        <fullName evidence="3">RING-type E3 ubiquitin transferase</fullName>
        <ecNumber evidence="3">2.3.2.27</ecNumber>
    </recommendedName>
</protein>
<dbReference type="Pfam" id="PF00630">
    <property type="entry name" value="Filamin"/>
    <property type="match status" value="1"/>
</dbReference>
<feature type="repeat" description="Filamin" evidence="10">
    <location>
        <begin position="259"/>
        <end position="360"/>
    </location>
</feature>
<keyword evidence="6 9" id="KW-0863">Zinc-finger</keyword>
<evidence type="ECO:0000256" key="10">
    <source>
        <dbReference type="PROSITE-ProRule" id="PRU00087"/>
    </source>
</evidence>
<comment type="pathway">
    <text evidence="2">Protein modification; protein ubiquitination.</text>
</comment>
<sequence length="464" mass="52199">RVVDAYYSFHCCCLVTFLNQLFYIFACPTHYPIELILKSLYFFVILNPQPMAQNQELFLCYPQVMEFYCQSCETAMCRECTEGEHAEHPTVPLKDVVEQHKASLQVQLDAVNKRLPEIDSALQFISEIIHQLTNQKASIVDDIHSTFDELQKTLNVRKSVLLMELEVNYGVKHKVLQSQLDTLLQGQESIKSCSNFTAQALNHGTETEVLLVKKQMSEKLNELADQDFPLHPRENDQLDFIVETEGLKKSIHNLGTILTTNAVASETVATGEGLRQTIIGQPMSVTITTKDKDGELCKTGNAYLTAELSTPDGSVADGEILDNKNGTYEFLYTVQKEGDFTLSLRLYDQHIRGSPFKLKVIRSADVSPTTEGVKRRVKSPGSGHVKQKAVKRPASMYSTGKRKENPIEDDLIFRVELEVQTPGLSSEGSPLPSGLRRSSHLSLPSYWDHKRMLPSPANFCFCFL</sequence>
<keyword evidence="14" id="KW-1185">Reference proteome</keyword>
<dbReference type="PANTHER" id="PTHR25462">
    <property type="entry name" value="BONUS, ISOFORM C-RELATED"/>
    <property type="match status" value="1"/>
</dbReference>
<evidence type="ECO:0000313" key="14">
    <source>
        <dbReference type="Proteomes" id="UP000233040"/>
    </source>
</evidence>
<evidence type="ECO:0000256" key="7">
    <source>
        <dbReference type="ARBA" id="ARBA00022833"/>
    </source>
</evidence>
<dbReference type="InterPro" id="IPR014756">
    <property type="entry name" value="Ig_E-set"/>
</dbReference>
<dbReference type="PANTHER" id="PTHR25462:SF296">
    <property type="entry name" value="MEIOTIC P26, ISOFORM F"/>
    <property type="match status" value="1"/>
</dbReference>
<dbReference type="GO" id="GO:0061630">
    <property type="term" value="F:ubiquitin protein ligase activity"/>
    <property type="evidence" value="ECO:0007669"/>
    <property type="project" value="UniProtKB-EC"/>
</dbReference>
<evidence type="ECO:0000256" key="9">
    <source>
        <dbReference type="PROSITE-ProRule" id="PRU00024"/>
    </source>
</evidence>
<evidence type="ECO:0000313" key="13">
    <source>
        <dbReference type="Ensembl" id="ENSCCAP00000011232.1"/>
    </source>
</evidence>
<reference evidence="13" key="2">
    <citation type="submission" date="2025-09" db="UniProtKB">
        <authorList>
            <consortium name="Ensembl"/>
        </authorList>
    </citation>
    <scope>IDENTIFICATION</scope>
</reference>
<dbReference type="Ensembl" id="ENSCCAT00000028634.1">
    <property type="protein sequence ID" value="ENSCCAP00000011232.1"/>
    <property type="gene ID" value="ENSCCAG00000023128.1"/>
</dbReference>
<dbReference type="PROSITE" id="PS50119">
    <property type="entry name" value="ZF_BBOX"/>
    <property type="match status" value="1"/>
</dbReference>
<evidence type="ECO:0000256" key="8">
    <source>
        <dbReference type="ARBA" id="ARBA00059828"/>
    </source>
</evidence>
<dbReference type="Gene3D" id="3.30.160.60">
    <property type="entry name" value="Classic Zinc Finger"/>
    <property type="match status" value="1"/>
</dbReference>
<dbReference type="GO" id="GO:0008270">
    <property type="term" value="F:zinc ion binding"/>
    <property type="evidence" value="ECO:0007669"/>
    <property type="project" value="UniProtKB-KW"/>
</dbReference>
<keyword evidence="4" id="KW-0808">Transferase</keyword>
<evidence type="ECO:0000256" key="6">
    <source>
        <dbReference type="ARBA" id="ARBA00022771"/>
    </source>
</evidence>
<dbReference type="InterPro" id="IPR013783">
    <property type="entry name" value="Ig-like_fold"/>
</dbReference>